<proteinExistence type="predicted"/>
<dbReference type="PANTHER" id="PTHR14187:SF5">
    <property type="entry name" value="HEAT SHOCK 70 KDA PROTEIN 12A"/>
    <property type="match status" value="1"/>
</dbReference>
<dbReference type="AlphaFoldDB" id="A0A015IMR2"/>
<evidence type="ECO:0000313" key="1">
    <source>
        <dbReference type="EMBL" id="EXX58497.1"/>
    </source>
</evidence>
<name>A0A015IMR2_RHIIW</name>
<organism evidence="1 2">
    <name type="scientific">Rhizophagus irregularis (strain DAOM 197198w)</name>
    <name type="common">Glomus intraradices</name>
    <dbReference type="NCBI Taxonomy" id="1432141"/>
    <lineage>
        <taxon>Eukaryota</taxon>
        <taxon>Fungi</taxon>
        <taxon>Fungi incertae sedis</taxon>
        <taxon>Mucoromycota</taxon>
        <taxon>Glomeromycotina</taxon>
        <taxon>Glomeromycetes</taxon>
        <taxon>Glomerales</taxon>
        <taxon>Glomeraceae</taxon>
        <taxon>Rhizophagus</taxon>
    </lineage>
</organism>
<evidence type="ECO:0000313" key="2">
    <source>
        <dbReference type="Proteomes" id="UP000022910"/>
    </source>
</evidence>
<dbReference type="EMBL" id="JEMT01026776">
    <property type="protein sequence ID" value="EXX58497.1"/>
    <property type="molecule type" value="Genomic_DNA"/>
</dbReference>
<comment type="caution">
    <text evidence="1">The sequence shown here is derived from an EMBL/GenBank/DDBJ whole genome shotgun (WGS) entry which is preliminary data.</text>
</comment>
<gene>
    <name evidence="1" type="ORF">RirG_197400</name>
</gene>
<dbReference type="OrthoDB" id="2963168at2759"/>
<dbReference type="CDD" id="cd10229">
    <property type="entry name" value="ASKHA_NBD_HSP70_HSPA12"/>
    <property type="match status" value="1"/>
</dbReference>
<dbReference type="OMA" id="NFITDTH"/>
<dbReference type="Gene3D" id="3.30.420.40">
    <property type="match status" value="2"/>
</dbReference>
<dbReference type="PANTHER" id="PTHR14187">
    <property type="entry name" value="ALPHA KINASE/ELONGATION FACTOR 2 KINASE"/>
    <property type="match status" value="1"/>
</dbReference>
<dbReference type="InterPro" id="IPR043129">
    <property type="entry name" value="ATPase_NBD"/>
</dbReference>
<keyword evidence="2" id="KW-1185">Reference proteome</keyword>
<protein>
    <recommendedName>
        <fullName evidence="3">Actin-like ATPase domain-containing protein</fullName>
    </recommendedName>
</protein>
<accession>A0A015IMR2</accession>
<evidence type="ECO:0008006" key="3">
    <source>
        <dbReference type="Google" id="ProtNLM"/>
    </source>
</evidence>
<dbReference type="Gene3D" id="3.90.640.10">
    <property type="entry name" value="Actin, Chain A, domain 4"/>
    <property type="match status" value="1"/>
</dbReference>
<dbReference type="HOGENOM" id="CLU_009958_7_1_1"/>
<reference evidence="1 2" key="1">
    <citation type="submission" date="2014-02" db="EMBL/GenBank/DDBJ databases">
        <title>Single nucleus genome sequencing reveals high similarity among nuclei of an endomycorrhizal fungus.</title>
        <authorList>
            <person name="Lin K."/>
            <person name="Geurts R."/>
            <person name="Zhang Z."/>
            <person name="Limpens E."/>
            <person name="Saunders D.G."/>
            <person name="Mu D."/>
            <person name="Pang E."/>
            <person name="Cao H."/>
            <person name="Cha H."/>
            <person name="Lin T."/>
            <person name="Zhou Q."/>
            <person name="Shang Y."/>
            <person name="Li Y."/>
            <person name="Ivanov S."/>
            <person name="Sharma T."/>
            <person name="Velzen R.V."/>
            <person name="Ruijter N.D."/>
            <person name="Aanen D.K."/>
            <person name="Win J."/>
            <person name="Kamoun S."/>
            <person name="Bisseling T."/>
            <person name="Huang S."/>
        </authorList>
    </citation>
    <scope>NUCLEOTIDE SEQUENCE [LARGE SCALE GENOMIC DNA]</scope>
    <source>
        <strain evidence="2">DAOM197198w</strain>
    </source>
</reference>
<dbReference type="STRING" id="1432141.A0A015IMR2"/>
<dbReference type="SUPFAM" id="SSF53067">
    <property type="entry name" value="Actin-like ATPase domain"/>
    <property type="match status" value="2"/>
</dbReference>
<dbReference type="Proteomes" id="UP000022910">
    <property type="component" value="Unassembled WGS sequence"/>
</dbReference>
<sequence>MSNSNNNNAIRVVAAIDFGTTFSGFAYAHKSNPGNIIVHNKWPNFSGYYKIPTAVKYDESLNLTSWGYSALAVKPNKDIKSSDIKPAEKFKLHLSNMENKPPLPKGLHHETAITDYLREMGKIMKDAIKKSYQNIDFFKQVLIIMTIPAEFDIQAIDTMRECLLKAEIIDKKKSENLKFTTEPEAAAIHCMKILKELRIGVDSSYIVVDCGGGTVDLTTRKLMRGEKIGEITERKGDYCGGIYIEEEFLKFLGEKVGSSAINLVKDKHYSQLQYMLQEFCRRVKFPFNGERDDFKPFDLDLDEYCPVIKQYVKGTELDQMEEVEWVIELKFEDVKRMFDPIVAKILCLIRTQLNANKNCKALFLVGGFSESKYLQARVRKEYGQKIKNIRVPTNPMVAIVKGAVQYGLRQEVVATRVLKWTYGTDVARGWKSDDPVNRILPGGIVIEFSKLAVKGEIFPVDAGIQTVFTPGHIFQSEVGFDIYTTENENAKFCDSPGVKLLGNWSINIPITLSVRPILFIMSFGEIEIEAHAFNLETGDRYDNTFELDI</sequence>